<keyword evidence="4 10" id="KW-0547">Nucleotide-binding</keyword>
<keyword evidence="5 10" id="KW-0067">ATP-binding</keyword>
<feature type="binding site" evidence="10">
    <location>
        <position position="99"/>
    </location>
    <ligand>
        <name>L-glutamine</name>
        <dbReference type="ChEBI" id="CHEBI:58359"/>
    </ligand>
</feature>
<dbReference type="Gene3D" id="3.60.20.10">
    <property type="entry name" value="Glutamine Phosphoribosylpyrophosphate, subunit 1, domain 1"/>
    <property type="match status" value="1"/>
</dbReference>
<keyword evidence="7 9" id="KW-0315">Glutamine amidotransferase</keyword>
<evidence type="ECO:0000256" key="5">
    <source>
        <dbReference type="ARBA" id="ARBA00022840"/>
    </source>
</evidence>
<evidence type="ECO:0000313" key="14">
    <source>
        <dbReference type="Proteomes" id="UP000284731"/>
    </source>
</evidence>
<sequence>MCGIVGFVDKKTQSEKAVIIKDMMDAIIHRGPNSAGQYIDDDAALGFRRLSIIDLEGGSQPLYNEEKTKVLTFNGEIYNYQSIRKELVEKGYHFKTNTDSEVLIHGYQEYGVALLQKLRGMFAFVIWDTEKKELFGARDHFGIKPFYYYNTDEVFMYGSEIKSFLHHPSFKKELNKEALKPYLTFQYPAIKECFFKNVYRLPEGHYFIFKDGKLDIQQYWDLHQEEKDMTLEEAVNFIDETVQESVATHKIADVEVGSFLSSGVDSSLVASILKPAKTYSVGFGTSYNESTEAKALTDILGLRNTSRTLTGEEAFQYFPQIQYYLDEPDSNPSVVPLFFLSELAARDVKVVMSGEGADELFAGYIDYGWHSNSMTIRKLGEALKKLSQSKRHKLSEHLKKLPNFPGKLHLLKAVQPAEEYFIGQALVFTEEEATAIVKPEYRKSPSVKDIVMDKYAKVKKLSEIKKMQYLDMHQWMPGDILLKADKMSMAHSLELRVPLLDKKMMECAEVIPTKYLFNEHNTKYAFRQAAFRHIPKEWAARPKLGFPVPIKDWLRTEKFYQIVRAEFSKDFVGEFFDQKAVLQLLDDNFQGKVDARRKIWTLYTFITWYDVYFIQGGNKPQVA</sequence>
<protein>
    <recommendedName>
        <fullName evidence="3">asparagine synthase (glutamine-hydrolyzing)</fullName>
        <ecNumber evidence="3">6.3.5.4</ecNumber>
    </recommendedName>
</protein>
<accession>A0A412PEX2</accession>
<dbReference type="RefSeq" id="WP_118764743.1">
    <property type="nucleotide sequence ID" value="NZ_CABJCF010000002.1"/>
</dbReference>
<feature type="active site" description="For GATase activity" evidence="9">
    <location>
        <position position="2"/>
    </location>
</feature>
<dbReference type="InterPro" id="IPR014729">
    <property type="entry name" value="Rossmann-like_a/b/a_fold"/>
</dbReference>
<comment type="caution">
    <text evidence="13">The sequence shown here is derived from an EMBL/GenBank/DDBJ whole genome shotgun (WGS) entry which is preliminary data.</text>
</comment>
<dbReference type="InterPro" id="IPR033738">
    <property type="entry name" value="AsnB_N"/>
</dbReference>
<dbReference type="Proteomes" id="UP000284731">
    <property type="component" value="Unassembled WGS sequence"/>
</dbReference>
<keyword evidence="6 9" id="KW-0061">Asparagine biosynthesis</keyword>
<dbReference type="SUPFAM" id="SSF52402">
    <property type="entry name" value="Adenine nucleotide alpha hydrolases-like"/>
    <property type="match status" value="1"/>
</dbReference>
<dbReference type="GO" id="GO:0006529">
    <property type="term" value="P:asparagine biosynthetic process"/>
    <property type="evidence" value="ECO:0007669"/>
    <property type="project" value="UniProtKB-KW"/>
</dbReference>
<dbReference type="InterPro" id="IPR001962">
    <property type="entry name" value="Asn_synthase"/>
</dbReference>
<gene>
    <name evidence="13" type="primary">asnB</name>
    <name evidence="13" type="ORF">DWX20_05200</name>
</gene>
<reference evidence="13 14" key="1">
    <citation type="submission" date="2018-08" db="EMBL/GenBank/DDBJ databases">
        <title>A genome reference for cultivated species of the human gut microbiota.</title>
        <authorList>
            <person name="Zou Y."/>
            <person name="Xue W."/>
            <person name="Luo G."/>
        </authorList>
    </citation>
    <scope>NUCLEOTIDE SEQUENCE [LARGE SCALE GENOMIC DNA]</scope>
    <source>
        <strain evidence="13 14">AF18-46</strain>
    </source>
</reference>
<evidence type="ECO:0000313" key="13">
    <source>
        <dbReference type="EMBL" id="RGT56206.1"/>
    </source>
</evidence>
<evidence type="ECO:0000256" key="11">
    <source>
        <dbReference type="PIRSR" id="PIRSR001589-3"/>
    </source>
</evidence>
<feature type="site" description="Important for beta-aspartyl-AMP intermediate formation" evidence="11">
    <location>
        <position position="355"/>
    </location>
</feature>
<keyword evidence="13" id="KW-0436">Ligase</keyword>
<dbReference type="NCBIfam" id="TIGR01536">
    <property type="entry name" value="asn_synth_AEB"/>
    <property type="match status" value="1"/>
</dbReference>
<dbReference type="InterPro" id="IPR017932">
    <property type="entry name" value="GATase_2_dom"/>
</dbReference>
<evidence type="ECO:0000256" key="9">
    <source>
        <dbReference type="PIRSR" id="PIRSR001589-1"/>
    </source>
</evidence>
<dbReference type="GO" id="GO:0005524">
    <property type="term" value="F:ATP binding"/>
    <property type="evidence" value="ECO:0007669"/>
    <property type="project" value="UniProtKB-KW"/>
</dbReference>
<keyword evidence="9" id="KW-0028">Amino-acid biosynthesis</keyword>
<evidence type="ECO:0000259" key="12">
    <source>
        <dbReference type="PROSITE" id="PS51278"/>
    </source>
</evidence>
<dbReference type="InterPro" id="IPR051786">
    <property type="entry name" value="ASN_synthetase/amidase"/>
</dbReference>
<dbReference type="AlphaFoldDB" id="A0A412PEX2"/>
<evidence type="ECO:0000256" key="3">
    <source>
        <dbReference type="ARBA" id="ARBA00012737"/>
    </source>
</evidence>
<evidence type="ECO:0000256" key="8">
    <source>
        <dbReference type="ARBA" id="ARBA00048741"/>
    </source>
</evidence>
<feature type="binding site" evidence="10">
    <location>
        <begin position="353"/>
        <end position="354"/>
    </location>
    <ligand>
        <name>ATP</name>
        <dbReference type="ChEBI" id="CHEBI:30616"/>
    </ligand>
</feature>
<dbReference type="InterPro" id="IPR029055">
    <property type="entry name" value="Ntn_hydrolases_N"/>
</dbReference>
<dbReference type="PANTHER" id="PTHR43284:SF1">
    <property type="entry name" value="ASPARAGINE SYNTHETASE"/>
    <property type="match status" value="1"/>
</dbReference>
<evidence type="ECO:0000256" key="10">
    <source>
        <dbReference type="PIRSR" id="PIRSR001589-2"/>
    </source>
</evidence>
<proteinExistence type="inferred from homology"/>
<comment type="pathway">
    <text evidence="1">Amino-acid biosynthesis; L-asparagine biosynthesis; L-asparagine from L-aspartate (L-Gln route): step 1/1.</text>
</comment>
<dbReference type="EC" id="6.3.5.4" evidence="3"/>
<dbReference type="PANTHER" id="PTHR43284">
    <property type="entry name" value="ASPARAGINE SYNTHETASE (GLUTAMINE-HYDROLYZING)"/>
    <property type="match status" value="1"/>
</dbReference>
<dbReference type="PROSITE" id="PS51278">
    <property type="entry name" value="GATASE_TYPE_2"/>
    <property type="match status" value="1"/>
</dbReference>
<name>A0A412PEX2_9FIRM</name>
<dbReference type="CDD" id="cd01991">
    <property type="entry name" value="Asn_synthase_B_C"/>
    <property type="match status" value="1"/>
</dbReference>
<evidence type="ECO:0000256" key="4">
    <source>
        <dbReference type="ARBA" id="ARBA00022741"/>
    </source>
</evidence>
<comment type="similarity">
    <text evidence="2">Belongs to the asparagine synthetase family.</text>
</comment>
<organism evidence="13 14">
    <name type="scientific">Solobacterium moorei</name>
    <dbReference type="NCBI Taxonomy" id="102148"/>
    <lineage>
        <taxon>Bacteria</taxon>
        <taxon>Bacillati</taxon>
        <taxon>Bacillota</taxon>
        <taxon>Erysipelotrichia</taxon>
        <taxon>Erysipelotrichales</taxon>
        <taxon>Erysipelotrichaceae</taxon>
        <taxon>Solobacterium</taxon>
    </lineage>
</organism>
<evidence type="ECO:0000256" key="6">
    <source>
        <dbReference type="ARBA" id="ARBA00022888"/>
    </source>
</evidence>
<dbReference type="SUPFAM" id="SSF56235">
    <property type="entry name" value="N-terminal nucleophile aminohydrolases (Ntn hydrolases)"/>
    <property type="match status" value="1"/>
</dbReference>
<dbReference type="Pfam" id="PF13537">
    <property type="entry name" value="GATase_7"/>
    <property type="match status" value="1"/>
</dbReference>
<dbReference type="EMBL" id="QRWX01000002">
    <property type="protein sequence ID" value="RGT56206.1"/>
    <property type="molecule type" value="Genomic_DNA"/>
</dbReference>
<dbReference type="InterPro" id="IPR006426">
    <property type="entry name" value="Asn_synth_AEB"/>
</dbReference>
<dbReference type="PIRSF" id="PIRSF001589">
    <property type="entry name" value="Asn_synthetase_glu-h"/>
    <property type="match status" value="1"/>
</dbReference>
<evidence type="ECO:0000256" key="2">
    <source>
        <dbReference type="ARBA" id="ARBA00005752"/>
    </source>
</evidence>
<dbReference type="GO" id="GO:0005829">
    <property type="term" value="C:cytosol"/>
    <property type="evidence" value="ECO:0007669"/>
    <property type="project" value="TreeGrafter"/>
</dbReference>
<dbReference type="GO" id="GO:0004066">
    <property type="term" value="F:asparagine synthase (glutamine-hydrolyzing) activity"/>
    <property type="evidence" value="ECO:0007669"/>
    <property type="project" value="UniProtKB-EC"/>
</dbReference>
<comment type="catalytic activity">
    <reaction evidence="8">
        <text>L-aspartate + L-glutamine + ATP + H2O = L-asparagine + L-glutamate + AMP + diphosphate + H(+)</text>
        <dbReference type="Rhea" id="RHEA:12228"/>
        <dbReference type="ChEBI" id="CHEBI:15377"/>
        <dbReference type="ChEBI" id="CHEBI:15378"/>
        <dbReference type="ChEBI" id="CHEBI:29985"/>
        <dbReference type="ChEBI" id="CHEBI:29991"/>
        <dbReference type="ChEBI" id="CHEBI:30616"/>
        <dbReference type="ChEBI" id="CHEBI:33019"/>
        <dbReference type="ChEBI" id="CHEBI:58048"/>
        <dbReference type="ChEBI" id="CHEBI:58359"/>
        <dbReference type="ChEBI" id="CHEBI:456215"/>
        <dbReference type="EC" id="6.3.5.4"/>
    </reaction>
</comment>
<dbReference type="CDD" id="cd00712">
    <property type="entry name" value="AsnB"/>
    <property type="match status" value="1"/>
</dbReference>
<evidence type="ECO:0000256" key="7">
    <source>
        <dbReference type="ARBA" id="ARBA00022962"/>
    </source>
</evidence>
<evidence type="ECO:0000256" key="1">
    <source>
        <dbReference type="ARBA" id="ARBA00005187"/>
    </source>
</evidence>
<feature type="binding site" evidence="10">
    <location>
        <position position="281"/>
    </location>
    <ligand>
        <name>ATP</name>
        <dbReference type="ChEBI" id="CHEBI:30616"/>
    </ligand>
</feature>
<dbReference type="Gene3D" id="3.40.50.620">
    <property type="entry name" value="HUPs"/>
    <property type="match status" value="1"/>
</dbReference>
<dbReference type="Pfam" id="PF00733">
    <property type="entry name" value="Asn_synthase"/>
    <property type="match status" value="1"/>
</dbReference>
<feature type="domain" description="Glutamine amidotransferase type-2" evidence="12">
    <location>
        <begin position="2"/>
        <end position="212"/>
    </location>
</feature>